<dbReference type="Gene3D" id="3.30.40.10">
    <property type="entry name" value="Zinc/RING finger domain, C3HC4 (zinc finger)"/>
    <property type="match status" value="1"/>
</dbReference>
<dbReference type="CDD" id="cd19783">
    <property type="entry name" value="Bbox2_TRIM43-like"/>
    <property type="match status" value="1"/>
</dbReference>
<evidence type="ECO:0000256" key="4">
    <source>
        <dbReference type="ARBA" id="ARBA00022833"/>
    </source>
</evidence>
<dbReference type="Ensembl" id="ENSPTRT00000100628.1">
    <property type="protein sequence ID" value="ENSPTRP00000071914.1"/>
    <property type="gene ID" value="ENSPTRG00000051097.1"/>
</dbReference>
<reference evidence="9 10" key="1">
    <citation type="journal article" date="2005" name="Nature">
        <title>Initial sequence of the chimpanzee genome and comparison with the human genome.</title>
        <authorList>
            <consortium name="Chimpanzee sequencing and analysis consortium"/>
        </authorList>
    </citation>
    <scope>NUCLEOTIDE SEQUENCE [LARGE SCALE GENOMIC DNA]</scope>
</reference>
<dbReference type="InParanoid" id="A0A2I3S4N8"/>
<dbReference type="Gene3D" id="3.30.160.60">
    <property type="entry name" value="Classic Zinc Finger"/>
    <property type="match status" value="1"/>
</dbReference>
<dbReference type="SMART" id="SM00184">
    <property type="entry name" value="RING"/>
    <property type="match status" value="1"/>
</dbReference>
<evidence type="ECO:0000256" key="1">
    <source>
        <dbReference type="ARBA" id="ARBA00008518"/>
    </source>
</evidence>
<dbReference type="PROSITE" id="PS00518">
    <property type="entry name" value="ZF_RING_1"/>
    <property type="match status" value="1"/>
</dbReference>
<dbReference type="EMBL" id="AC182841">
    <property type="status" value="NOT_ANNOTATED_CDS"/>
    <property type="molecule type" value="Genomic_DNA"/>
</dbReference>
<dbReference type="InterPro" id="IPR003877">
    <property type="entry name" value="SPRY_dom"/>
</dbReference>
<dbReference type="GO" id="GO:0008270">
    <property type="term" value="F:zinc ion binding"/>
    <property type="evidence" value="ECO:0007669"/>
    <property type="project" value="UniProtKB-KW"/>
</dbReference>
<dbReference type="SUPFAM" id="SSF57845">
    <property type="entry name" value="B-box zinc-binding domain"/>
    <property type="match status" value="1"/>
</dbReference>
<dbReference type="Gene3D" id="2.60.120.920">
    <property type="match status" value="1"/>
</dbReference>
<name>A0A2I3S4N8_PANTR</name>
<evidence type="ECO:0000313" key="10">
    <source>
        <dbReference type="Proteomes" id="UP000002277"/>
    </source>
</evidence>
<dbReference type="InterPro" id="IPR018957">
    <property type="entry name" value="Znf_C3HC4_RING-type"/>
</dbReference>
<feature type="domain" description="B30.2/SPRY" evidence="8">
    <location>
        <begin position="273"/>
        <end position="454"/>
    </location>
</feature>
<organism evidence="9 10">
    <name type="scientific">Pan troglodytes</name>
    <name type="common">Chimpanzee</name>
    <dbReference type="NCBI Taxonomy" id="9598"/>
    <lineage>
        <taxon>Eukaryota</taxon>
        <taxon>Metazoa</taxon>
        <taxon>Chordata</taxon>
        <taxon>Craniata</taxon>
        <taxon>Vertebrata</taxon>
        <taxon>Euteleostomi</taxon>
        <taxon>Mammalia</taxon>
        <taxon>Eutheria</taxon>
        <taxon>Euarchontoglires</taxon>
        <taxon>Primates</taxon>
        <taxon>Haplorrhini</taxon>
        <taxon>Catarrhini</taxon>
        <taxon>Hominidae</taxon>
        <taxon>Pan</taxon>
    </lineage>
</organism>
<dbReference type="InterPro" id="IPR013083">
    <property type="entry name" value="Znf_RING/FYVE/PHD"/>
</dbReference>
<keyword evidence="2" id="KW-0479">Metal-binding</keyword>
<dbReference type="Pfam" id="PF00622">
    <property type="entry name" value="SPRY"/>
    <property type="match status" value="1"/>
</dbReference>
<dbReference type="AlphaFoldDB" id="A0A2I3S4N8"/>
<keyword evidence="3 5" id="KW-0863">Zinc-finger</keyword>
<evidence type="ECO:0000259" key="7">
    <source>
        <dbReference type="PROSITE" id="PS50119"/>
    </source>
</evidence>
<evidence type="ECO:0000256" key="2">
    <source>
        <dbReference type="ARBA" id="ARBA00022723"/>
    </source>
</evidence>
<dbReference type="InterPro" id="IPR001870">
    <property type="entry name" value="B30.2/SPRY"/>
</dbReference>
<dbReference type="SUPFAM" id="SSF49899">
    <property type="entry name" value="Concanavalin A-like lectins/glucanases"/>
    <property type="match status" value="1"/>
</dbReference>
<dbReference type="SMART" id="SM00336">
    <property type="entry name" value="BBOX"/>
    <property type="match status" value="1"/>
</dbReference>
<evidence type="ECO:0000256" key="5">
    <source>
        <dbReference type="PROSITE-ProRule" id="PRU00024"/>
    </source>
</evidence>
<dbReference type="Pfam" id="PF00097">
    <property type="entry name" value="zf-C3HC4"/>
    <property type="match status" value="1"/>
</dbReference>
<keyword evidence="10" id="KW-1185">Reference proteome</keyword>
<dbReference type="PRINTS" id="PR01407">
    <property type="entry name" value="BUTYPHLNCDUF"/>
</dbReference>
<dbReference type="InterPro" id="IPR017907">
    <property type="entry name" value="Znf_RING_CS"/>
</dbReference>
<keyword evidence="4" id="KW-0862">Zinc</keyword>
<feature type="domain" description="RING-type" evidence="6">
    <location>
        <begin position="15"/>
        <end position="56"/>
    </location>
</feature>
<evidence type="ECO:0000256" key="3">
    <source>
        <dbReference type="ARBA" id="ARBA00022771"/>
    </source>
</evidence>
<dbReference type="InterPro" id="IPR003879">
    <property type="entry name" value="Butyrophylin_SPRY"/>
</dbReference>
<evidence type="ECO:0000313" key="9">
    <source>
        <dbReference type="Ensembl" id="ENSPTRP00000071914.1"/>
    </source>
</evidence>
<dbReference type="FunCoup" id="A0A2I3S4N8">
    <property type="interactions" value="8"/>
</dbReference>
<feature type="domain" description="B box-type" evidence="7">
    <location>
        <begin position="88"/>
        <end position="131"/>
    </location>
</feature>
<dbReference type="GeneTree" id="ENSGT00940000163778"/>
<accession>A0A2I3S4N8</accession>
<evidence type="ECO:0000259" key="6">
    <source>
        <dbReference type="PROSITE" id="PS50089"/>
    </source>
</evidence>
<dbReference type="PROSITE" id="PS50119">
    <property type="entry name" value="ZF_BBOX"/>
    <property type="match status" value="1"/>
</dbReference>
<dbReference type="Proteomes" id="UP000002277">
    <property type="component" value="Chromosome 11"/>
</dbReference>
<dbReference type="PANTHER" id="PTHR24103">
    <property type="entry name" value="E3 UBIQUITIN-PROTEIN LIGASE TRIM"/>
    <property type="match status" value="1"/>
</dbReference>
<dbReference type="InterPro" id="IPR043136">
    <property type="entry name" value="B30.2/SPRY_sf"/>
</dbReference>
<reference evidence="9" key="3">
    <citation type="submission" date="2025-09" db="UniProtKB">
        <authorList>
            <consortium name="Ensembl"/>
        </authorList>
    </citation>
    <scope>IDENTIFICATION</scope>
</reference>
<proteinExistence type="inferred from homology"/>
<dbReference type="PROSITE" id="PS50089">
    <property type="entry name" value="ZF_RING_2"/>
    <property type="match status" value="1"/>
</dbReference>
<dbReference type="PROSITE" id="PS50188">
    <property type="entry name" value="B302_SPRY"/>
    <property type="match status" value="1"/>
</dbReference>
<dbReference type="InterPro" id="IPR001841">
    <property type="entry name" value="Znf_RING"/>
</dbReference>
<dbReference type="InterPro" id="IPR013320">
    <property type="entry name" value="ConA-like_dom_sf"/>
</dbReference>
<dbReference type="SUPFAM" id="SSF57850">
    <property type="entry name" value="RING/U-box"/>
    <property type="match status" value="1"/>
</dbReference>
<reference evidence="9" key="2">
    <citation type="submission" date="2025-08" db="UniProtKB">
        <authorList>
            <consortium name="Ensembl"/>
        </authorList>
    </citation>
    <scope>IDENTIFICATION</scope>
</reference>
<protein>
    <submittedName>
        <fullName evidence="9">Tripartite motif containing 77</fullName>
    </submittedName>
</protein>
<comment type="similarity">
    <text evidence="1">Belongs to the TRIM/RBCC family.</text>
</comment>
<dbReference type="InterPro" id="IPR050143">
    <property type="entry name" value="TRIM/RBCC"/>
</dbReference>
<gene>
    <name evidence="9" type="primary">TRIM77</name>
</gene>
<evidence type="ECO:0000259" key="8">
    <source>
        <dbReference type="PROSITE" id="PS50188"/>
    </source>
</evidence>
<sequence length="454" mass="52796">MASAITQCSTSELTCSICTDYLTDPVTICCGHRFCSPCLCLLWEDTLTPNCCPVCREISQQMYFKRIIFAEKQVIPTRESVPCQLSSSAMLICRRHQEIKNLICETDRSLLCFLCSQSPRHATHKHYMTKEADEYYRKKLLIQMKSIWKKKQKNQRNLNRETNIIGTWEVFINLRSMMISAEYPKVCQYLREEEQKHVESLAREGRIVFQQLKRSQTRMAKMGILLREMYEKLKEMSCKADVNLPQVKTEGVGIFLCRNEFLRLAMPQPVNPQLSAWTITGVSERLNFFRVYITLDRKICSNHKLLFEDLRHLQCSLDDTDMSCNPTSTQYTSSWGAQILSSGKHYWEVDVKDSCNWVIGLCREAWTKRNDMRLDSEGIFLLLCLKVDDHFSLFSTSPLLPHYIPRPQGWLGVFLDYECGIVSFVNVAQSSLICSFLSRIFYFPLRPFICHGSK</sequence>
<dbReference type="InterPro" id="IPR000315">
    <property type="entry name" value="Znf_B-box"/>
</dbReference>